<name>A0A078A7J4_STYLE</name>
<dbReference type="PROSITE" id="PS50293">
    <property type="entry name" value="TPR_REGION"/>
    <property type="match status" value="1"/>
</dbReference>
<evidence type="ECO:0000256" key="2">
    <source>
        <dbReference type="SAM" id="MobiDB-lite"/>
    </source>
</evidence>
<dbReference type="PANTHER" id="PTHR46492">
    <property type="entry name" value="DYNEIN ASSEMBLY FACTOR 4, AXONEMAL"/>
    <property type="match status" value="1"/>
</dbReference>
<dbReference type="SUPFAM" id="SSF48452">
    <property type="entry name" value="TPR-like"/>
    <property type="match status" value="3"/>
</dbReference>
<dbReference type="OrthoDB" id="348005at2759"/>
<dbReference type="SUPFAM" id="SSF49764">
    <property type="entry name" value="HSP20-like chaperones"/>
    <property type="match status" value="1"/>
</dbReference>
<dbReference type="GO" id="GO:0003341">
    <property type="term" value="P:cilium movement"/>
    <property type="evidence" value="ECO:0007669"/>
    <property type="project" value="TreeGrafter"/>
</dbReference>
<accession>A0A078A7J4</accession>
<feature type="domain" description="CS" evidence="3">
    <location>
        <begin position="9"/>
        <end position="99"/>
    </location>
</feature>
<feature type="repeat" description="TPR" evidence="1">
    <location>
        <begin position="493"/>
        <end position="526"/>
    </location>
</feature>
<dbReference type="Gene3D" id="2.60.40.790">
    <property type="match status" value="1"/>
</dbReference>
<evidence type="ECO:0000313" key="5">
    <source>
        <dbReference type="Proteomes" id="UP000039865"/>
    </source>
</evidence>
<dbReference type="InterPro" id="IPR052004">
    <property type="entry name" value="Dynein_assembly_factor_4"/>
</dbReference>
<dbReference type="InterPro" id="IPR008978">
    <property type="entry name" value="HSP20-like_chaperone"/>
</dbReference>
<dbReference type="SMART" id="SM00028">
    <property type="entry name" value="TPR"/>
    <property type="match status" value="8"/>
</dbReference>
<feature type="repeat" description="TPR" evidence="1">
    <location>
        <begin position="720"/>
        <end position="753"/>
    </location>
</feature>
<dbReference type="PANTHER" id="PTHR46492:SF1">
    <property type="entry name" value="DYNEIN AXONEMAL ASSEMBLY FACTOR 4"/>
    <property type="match status" value="1"/>
</dbReference>
<feature type="compositionally biased region" description="Polar residues" evidence="2">
    <location>
        <begin position="221"/>
        <end position="233"/>
    </location>
</feature>
<feature type="region of interest" description="Disordered" evidence="2">
    <location>
        <begin position="186"/>
        <end position="251"/>
    </location>
</feature>
<dbReference type="GO" id="GO:0036158">
    <property type="term" value="P:outer dynein arm assembly"/>
    <property type="evidence" value="ECO:0007669"/>
    <property type="project" value="TreeGrafter"/>
</dbReference>
<feature type="compositionally biased region" description="Low complexity" evidence="2">
    <location>
        <begin position="186"/>
        <end position="201"/>
    </location>
</feature>
<evidence type="ECO:0000256" key="1">
    <source>
        <dbReference type="PROSITE-ProRule" id="PRU00339"/>
    </source>
</evidence>
<gene>
    <name evidence="4" type="primary">Contig10452.g11155</name>
    <name evidence="4" type="ORF">STYLEM_6485</name>
</gene>
<organism evidence="4 5">
    <name type="scientific">Stylonychia lemnae</name>
    <name type="common">Ciliate</name>
    <dbReference type="NCBI Taxonomy" id="5949"/>
    <lineage>
        <taxon>Eukaryota</taxon>
        <taxon>Sar</taxon>
        <taxon>Alveolata</taxon>
        <taxon>Ciliophora</taxon>
        <taxon>Intramacronucleata</taxon>
        <taxon>Spirotrichea</taxon>
        <taxon>Stichotrichia</taxon>
        <taxon>Sporadotrichida</taxon>
        <taxon>Oxytrichidae</taxon>
        <taxon>Stylonychinae</taxon>
        <taxon>Stylonychia</taxon>
    </lineage>
</organism>
<dbReference type="OMA" id="FAMPTRS"/>
<evidence type="ECO:0000313" key="4">
    <source>
        <dbReference type="EMBL" id="CDW77522.1"/>
    </source>
</evidence>
<dbReference type="GO" id="GO:0036159">
    <property type="term" value="P:inner dynein arm assembly"/>
    <property type="evidence" value="ECO:0007669"/>
    <property type="project" value="TreeGrafter"/>
</dbReference>
<dbReference type="InterPro" id="IPR011990">
    <property type="entry name" value="TPR-like_helical_dom_sf"/>
</dbReference>
<dbReference type="EMBL" id="CCKQ01006233">
    <property type="protein sequence ID" value="CDW77522.1"/>
    <property type="molecule type" value="Genomic_DNA"/>
</dbReference>
<keyword evidence="1" id="KW-0802">TPR repeat</keyword>
<dbReference type="PROSITE" id="PS51203">
    <property type="entry name" value="CS"/>
    <property type="match status" value="1"/>
</dbReference>
<reference evidence="4 5" key="1">
    <citation type="submission" date="2014-06" db="EMBL/GenBank/DDBJ databases">
        <authorList>
            <person name="Swart Estienne"/>
        </authorList>
    </citation>
    <scope>NUCLEOTIDE SEQUENCE [LARGE SCALE GENOMIC DNA]</scope>
    <source>
        <strain evidence="4 5">130c</strain>
    </source>
</reference>
<dbReference type="InParanoid" id="A0A078A7J4"/>
<dbReference type="Pfam" id="PF04969">
    <property type="entry name" value="CS"/>
    <property type="match status" value="1"/>
</dbReference>
<dbReference type="Pfam" id="PF13181">
    <property type="entry name" value="TPR_8"/>
    <property type="match status" value="1"/>
</dbReference>
<dbReference type="PROSITE" id="PS50005">
    <property type="entry name" value="TPR"/>
    <property type="match status" value="3"/>
</dbReference>
<dbReference type="Gene3D" id="1.25.40.10">
    <property type="entry name" value="Tetratricopeptide repeat domain"/>
    <property type="match status" value="3"/>
</dbReference>
<protein>
    <submittedName>
        <fullName evidence="4">Hsp70 hsp90 organizing protein homolog</fullName>
    </submittedName>
</protein>
<dbReference type="InterPro" id="IPR007052">
    <property type="entry name" value="CS_dom"/>
</dbReference>
<dbReference type="Proteomes" id="UP000039865">
    <property type="component" value="Unassembled WGS sequence"/>
</dbReference>
<feature type="repeat" description="TPR" evidence="1">
    <location>
        <begin position="575"/>
        <end position="608"/>
    </location>
</feature>
<dbReference type="AlphaFoldDB" id="A0A078A7J4"/>
<keyword evidence="5" id="KW-1185">Reference proteome</keyword>
<sequence>MSTKIIIRRKEDKFQWTQTDEAITLYFPVRNVLLKNVDVLYTPEFIKINVTSIRYIAIVDFANLIDNENIKNKVFLQDEGLEVYLMKAESAKHHWDDISLKGLTREQLIKRREESLNRHYKREEEKFKEAADLKIKMDKHVVDQQMKLEDYQRKQLKQIKEEQKQLAENELYHELDSLEQKNKQLLQQKQQIQQQNQFGQEHQNKENQNKTINKITAPIVDSTSSTKNYSFKQSSKDKDIFGDDDEIETVPSNYNFQNNLRSQQQPPVQNEKDLHSYVEEITEEEAQIIEQQINQVEPEPVVPEVRNKQDVKVPFTEKKFPHLPARESQLKEPPYPKSKQIVKKKDDVYIDIEDKDPVWLKDKGDHFFKRNDYYSAANAYTKALEFDKEFLMGRLNRATAFIKMRAFQNCVDDCGDIETQILALKESELEDEFYQKLLARMYVKRGAACSWLSMFDKAVEDLTKAITYKGIFTDLEIYEIQQDIEKIKIRQRSQTIKQEGDEKFVSNDLDGALQSYHEALKLDDKNEYAHANIGLIHLKRSDYQQCIEHSTKALDILEHFMNETKSFQRDNRLEVKVLLRRGKSYEMLEQIEQAKDDLDKAVSLEPQNGEAKTLLKKVQEKLDTMLFEQYNKQANDYQKQANFAGALEFYEKCLKLTRKVTSLENIAVYVNKIACLLSLEKHDRVVTECNDALRLIKNFKNRNEQNQPAEEKKRLHQMEIRVSVRRGNALAKLNRITDAIQEYEKALKLDPQNETIIRDLDVLRKGI</sequence>
<dbReference type="Pfam" id="PF13414">
    <property type="entry name" value="TPR_11"/>
    <property type="match status" value="2"/>
</dbReference>
<proteinExistence type="predicted"/>
<evidence type="ECO:0000259" key="3">
    <source>
        <dbReference type="PROSITE" id="PS51203"/>
    </source>
</evidence>
<dbReference type="InterPro" id="IPR019734">
    <property type="entry name" value="TPR_rpt"/>
</dbReference>